<evidence type="ECO:0000259" key="1">
    <source>
        <dbReference type="Pfam" id="PF23752"/>
    </source>
</evidence>
<sequence>MSTIVPGHLHPSNGRSVIDWNQRGLIAYACHSFIFIVDAFNQKRIQVIDLHKSAVNNILWSPPGALLAEPQSQRIASADISGQVIISEPKNGNRLAQFSMPNTTITAFEWFVWKNMQRDFLVVLHSQTTFALWNADTGEKIWSFSFLNSLTDFSLDPFTPEIAAFIAGGTGILVVGDVDLSTPPSGAAKMINLSIQATDEATLIRHSTAYQNVIFVATRVKLLAIHQELSCVFFKIEPDGGPIVSILTIRSRDAFVTVTANGACALWRGKYNVAQDRVDGQMIYERVAQSESGRGTARSGGAARVVAASICGCTNSSLSLLHTNGRITFWQIESDSTPSLGLYRSVFSEELLEFDQNLQTKPIGNLSFRQIGLCGGLGAGVTCVRVSPLEIAMLEKVDDDNHLLQNRNLAAIGTSAGILYLVDVFTREILKEFTLQSSPIRCVEWTSCNRLLTAGFNHPLSTTNAVRNDLFSIDIRTGISTRVRPESDESPITMMRVSFYRSYLALGFEREPLEVWDVRSMRLLRRMSRACPLIKDMAWSCKHCTMRKTEGEDGGIPVFRENLVVLDSENRLYHIVVKGLHVKDGKEVSTQWKTGGWTIRCMAWKGDQLAMGDADGRLVIWDLAKREAKNTRVERSPILRMQFSRLAGDQTLAILHQSELILLETESLTRTQVIQLDRGRAALDFDLCGVTPILVTNDNMFWYAAESSQHNSLHSSLSESSRLLNSSEKRIEKDLALDLALDSYLTRNTKKESKPEPEPEPHRIKSELNLCREFHLAKWNGNLVLADLLNIILNVQNVKNFEQLPPHLQIFWPEKAFQERETRVIGGCCGVREVDEERLVERAVVLGHKAKRAAVDRLIGSASGDVRLSSYKAALLVSNHDDEHSKSLIKLIATNLIANDLVGEGVELLFIVGAGSDACRYLQSQRQWLKAAHYAKMGLSGDELTKVFEKTLQFLAVDQRSMSLLWECAFKRWANVRKLLSSNAELAQIASLLPETDAVTSKNDS</sequence>
<keyword evidence="2" id="KW-1185">Reference proteome</keyword>
<proteinExistence type="predicted"/>
<protein>
    <recommendedName>
        <fullName evidence="1">WDR11 second beta-propeller domain-containing protein</fullName>
    </recommendedName>
</protein>
<dbReference type="PANTHER" id="PTHR14593">
    <property type="entry name" value="WD REPEAT-CONTAINING PROTEIN 11"/>
    <property type="match status" value="1"/>
</dbReference>
<reference evidence="3" key="1">
    <citation type="submission" date="2024-02" db="UniProtKB">
        <authorList>
            <consortium name="WormBaseParasite"/>
        </authorList>
    </citation>
    <scope>IDENTIFICATION</scope>
</reference>
<accession>A0AAF3ED62</accession>
<name>A0AAF3ED62_9BILA</name>
<dbReference type="InterPro" id="IPR001680">
    <property type="entry name" value="WD40_rpt"/>
</dbReference>
<dbReference type="GO" id="GO:0005737">
    <property type="term" value="C:cytoplasm"/>
    <property type="evidence" value="ECO:0007669"/>
    <property type="project" value="TreeGrafter"/>
</dbReference>
<dbReference type="PANTHER" id="PTHR14593:SF5">
    <property type="entry name" value="WD REPEAT-CONTAINING PROTEIN 11"/>
    <property type="match status" value="1"/>
</dbReference>
<organism evidence="2 3">
    <name type="scientific">Mesorhabditis belari</name>
    <dbReference type="NCBI Taxonomy" id="2138241"/>
    <lineage>
        <taxon>Eukaryota</taxon>
        <taxon>Metazoa</taxon>
        <taxon>Ecdysozoa</taxon>
        <taxon>Nematoda</taxon>
        <taxon>Chromadorea</taxon>
        <taxon>Rhabditida</taxon>
        <taxon>Rhabditina</taxon>
        <taxon>Rhabditomorpha</taxon>
        <taxon>Rhabditoidea</taxon>
        <taxon>Rhabditidae</taxon>
        <taxon>Mesorhabditinae</taxon>
        <taxon>Mesorhabditis</taxon>
    </lineage>
</organism>
<dbReference type="Proteomes" id="UP000887575">
    <property type="component" value="Unassembled WGS sequence"/>
</dbReference>
<feature type="domain" description="WDR11 second beta-propeller" evidence="1">
    <location>
        <begin position="405"/>
        <end position="532"/>
    </location>
</feature>
<dbReference type="SMART" id="SM00320">
    <property type="entry name" value="WD40"/>
    <property type="match status" value="4"/>
</dbReference>
<dbReference type="InterPro" id="IPR015943">
    <property type="entry name" value="WD40/YVTN_repeat-like_dom_sf"/>
</dbReference>
<dbReference type="WBParaSite" id="MBELARI_LOCUS11909">
    <property type="protein sequence ID" value="MBELARI_LOCUS11909"/>
    <property type="gene ID" value="MBELARI_LOCUS11909"/>
</dbReference>
<dbReference type="InterPro" id="IPR057853">
    <property type="entry name" value="Beta-prop_WDR11_2nd"/>
</dbReference>
<dbReference type="SUPFAM" id="SSF50998">
    <property type="entry name" value="Quinoprotein alcohol dehydrogenase-like"/>
    <property type="match status" value="1"/>
</dbReference>
<dbReference type="Gene3D" id="2.130.10.10">
    <property type="entry name" value="YVTN repeat-like/Quinoprotein amine dehydrogenase"/>
    <property type="match status" value="2"/>
</dbReference>
<dbReference type="Pfam" id="PF23752">
    <property type="entry name" value="Beta-prop_WDR11_2nd"/>
    <property type="match status" value="1"/>
</dbReference>
<dbReference type="InterPro" id="IPR011047">
    <property type="entry name" value="Quinoprotein_ADH-like_sf"/>
</dbReference>
<dbReference type="AlphaFoldDB" id="A0AAF3ED62"/>
<evidence type="ECO:0000313" key="2">
    <source>
        <dbReference type="Proteomes" id="UP000887575"/>
    </source>
</evidence>
<dbReference type="InterPro" id="IPR039694">
    <property type="entry name" value="WDR11"/>
</dbReference>
<evidence type="ECO:0000313" key="3">
    <source>
        <dbReference type="WBParaSite" id="MBELARI_LOCUS11909"/>
    </source>
</evidence>
<dbReference type="InterPro" id="IPR011048">
    <property type="entry name" value="Haem_d1_sf"/>
</dbReference>
<dbReference type="SUPFAM" id="SSF51004">
    <property type="entry name" value="C-terminal (heme d1) domain of cytochrome cd1-nitrite reductase"/>
    <property type="match status" value="1"/>
</dbReference>